<dbReference type="InterPro" id="IPR018552">
    <property type="entry name" value="CENP-X"/>
</dbReference>
<dbReference type="Pfam" id="PF09415">
    <property type="entry name" value="CENP-X"/>
    <property type="match status" value="1"/>
</dbReference>
<dbReference type="GO" id="GO:0003677">
    <property type="term" value="F:DNA binding"/>
    <property type="evidence" value="ECO:0007669"/>
    <property type="project" value="UniProtKB-KW"/>
</dbReference>
<evidence type="ECO:0000313" key="9">
    <source>
        <dbReference type="Proteomes" id="UP001175353"/>
    </source>
</evidence>
<keyword evidence="4" id="KW-0238">DNA-binding</keyword>
<dbReference type="GO" id="GO:0051382">
    <property type="term" value="P:kinetochore assembly"/>
    <property type="evidence" value="ECO:0007669"/>
    <property type="project" value="InterPro"/>
</dbReference>
<comment type="caution">
    <text evidence="8">The sequence shown here is derived from an EMBL/GenBank/DDBJ whole genome shotgun (WGS) entry which is preliminary data.</text>
</comment>
<keyword evidence="9" id="KW-1185">Reference proteome</keyword>
<protein>
    <submittedName>
        <fullName evidence="8">Uncharacterized protein</fullName>
    </submittedName>
</protein>
<dbReference type="PANTHER" id="PTHR28680">
    <property type="entry name" value="CENTROMERE PROTEIN X"/>
    <property type="match status" value="1"/>
</dbReference>
<dbReference type="GO" id="GO:0031297">
    <property type="term" value="P:replication fork processing"/>
    <property type="evidence" value="ECO:0007669"/>
    <property type="project" value="TreeGrafter"/>
</dbReference>
<sequence length="294" mass="31590">MPRMPPPRKEPKEAVVYAASKRKAEPFKPHRPSQVPRISDNTATAGGAMRIGGVRETNGTALSRAMGKAATSRERNGDRKGGEEEEGSESSDEGLRDDPLAPSTTMARTTKRAPPPAKATKEPAAAAARRQKPSIPIPSSSPSSSPPPQAAPTTTPPPPPTQLADPTLIPLPLLTRLPHQHFTHKTTQIDKHALQVVQKYLEVFVREAIARAAAGKREKARRGEVEGGEERWLEVEDLEGVAAGVMMDFRGRGLGIGECLGNLVWRLAGGCLGGGVGSAYWASRMRSHCHHERL</sequence>
<dbReference type="GO" id="GO:0006281">
    <property type="term" value="P:DNA repair"/>
    <property type="evidence" value="ECO:0007669"/>
    <property type="project" value="UniProtKB-KW"/>
</dbReference>
<feature type="compositionally biased region" description="Low complexity" evidence="7">
    <location>
        <begin position="122"/>
        <end position="143"/>
    </location>
</feature>
<accession>A0AAN6H626</accession>
<name>A0AAN6H626_9PEZI</name>
<dbReference type="EMBL" id="JAUJLE010000539">
    <property type="protein sequence ID" value="KAK0953691.1"/>
    <property type="molecule type" value="Genomic_DNA"/>
</dbReference>
<dbReference type="Proteomes" id="UP001175353">
    <property type="component" value="Unassembled WGS sequence"/>
</dbReference>
<evidence type="ECO:0000256" key="7">
    <source>
        <dbReference type="SAM" id="MobiDB-lite"/>
    </source>
</evidence>
<gene>
    <name evidence="8" type="ORF">LTR91_023702</name>
</gene>
<feature type="region of interest" description="Disordered" evidence="7">
    <location>
        <begin position="20"/>
        <end position="167"/>
    </location>
</feature>
<dbReference type="PANTHER" id="PTHR28680:SF1">
    <property type="entry name" value="CENTROMERE PROTEIN X"/>
    <property type="match status" value="1"/>
</dbReference>
<comment type="similarity">
    <text evidence="2">Belongs to the CENP-X/MHF2 family.</text>
</comment>
<evidence type="ECO:0000313" key="8">
    <source>
        <dbReference type="EMBL" id="KAK0953691.1"/>
    </source>
</evidence>
<dbReference type="InterPro" id="IPR009072">
    <property type="entry name" value="Histone-fold"/>
</dbReference>
<organism evidence="8 9">
    <name type="scientific">Friedmanniomyces endolithicus</name>
    <dbReference type="NCBI Taxonomy" id="329885"/>
    <lineage>
        <taxon>Eukaryota</taxon>
        <taxon>Fungi</taxon>
        <taxon>Dikarya</taxon>
        <taxon>Ascomycota</taxon>
        <taxon>Pezizomycotina</taxon>
        <taxon>Dothideomycetes</taxon>
        <taxon>Dothideomycetidae</taxon>
        <taxon>Mycosphaerellales</taxon>
        <taxon>Teratosphaeriaceae</taxon>
        <taxon>Friedmanniomyces</taxon>
    </lineage>
</organism>
<evidence type="ECO:0000256" key="6">
    <source>
        <dbReference type="ARBA" id="ARBA00023242"/>
    </source>
</evidence>
<dbReference type="CDD" id="cd22921">
    <property type="entry name" value="HFD_CENP-X"/>
    <property type="match status" value="1"/>
</dbReference>
<keyword evidence="5" id="KW-0234">DNA repair</keyword>
<feature type="compositionally biased region" description="Acidic residues" evidence="7">
    <location>
        <begin position="83"/>
        <end position="92"/>
    </location>
</feature>
<dbReference type="GO" id="GO:0071821">
    <property type="term" value="C:FANCM-MHF complex"/>
    <property type="evidence" value="ECO:0007669"/>
    <property type="project" value="TreeGrafter"/>
</dbReference>
<dbReference type="Gene3D" id="1.10.20.10">
    <property type="entry name" value="Histone, subunit A"/>
    <property type="match status" value="1"/>
</dbReference>
<evidence type="ECO:0000256" key="2">
    <source>
        <dbReference type="ARBA" id="ARBA00009359"/>
    </source>
</evidence>
<comment type="subcellular location">
    <subcellularLocation>
        <location evidence="1">Nucleus</location>
    </subcellularLocation>
</comment>
<dbReference type="GO" id="GO:0000712">
    <property type="term" value="P:resolution of meiotic recombination intermediates"/>
    <property type="evidence" value="ECO:0007669"/>
    <property type="project" value="TreeGrafter"/>
</dbReference>
<evidence type="ECO:0000256" key="4">
    <source>
        <dbReference type="ARBA" id="ARBA00023125"/>
    </source>
</evidence>
<keyword evidence="6" id="KW-0539">Nucleus</keyword>
<evidence type="ECO:0000256" key="5">
    <source>
        <dbReference type="ARBA" id="ARBA00023204"/>
    </source>
</evidence>
<feature type="compositionally biased region" description="Basic and acidic residues" evidence="7">
    <location>
        <begin position="71"/>
        <end position="82"/>
    </location>
</feature>
<dbReference type="AlphaFoldDB" id="A0AAN6H626"/>
<evidence type="ECO:0000256" key="1">
    <source>
        <dbReference type="ARBA" id="ARBA00004123"/>
    </source>
</evidence>
<keyword evidence="3" id="KW-0227">DNA damage</keyword>
<reference evidence="8" key="1">
    <citation type="submission" date="2023-06" db="EMBL/GenBank/DDBJ databases">
        <title>Black Yeasts Isolated from many extreme environments.</title>
        <authorList>
            <person name="Coleine C."/>
            <person name="Stajich J.E."/>
            <person name="Selbmann L."/>
        </authorList>
    </citation>
    <scope>NUCLEOTIDE SEQUENCE</scope>
    <source>
        <strain evidence="8">CCFEE 5200</strain>
    </source>
</reference>
<dbReference type="GO" id="GO:0046982">
    <property type="term" value="F:protein heterodimerization activity"/>
    <property type="evidence" value="ECO:0007669"/>
    <property type="project" value="InterPro"/>
</dbReference>
<evidence type="ECO:0000256" key="3">
    <source>
        <dbReference type="ARBA" id="ARBA00022763"/>
    </source>
</evidence>
<proteinExistence type="inferred from homology"/>
<feature type="compositionally biased region" description="Pro residues" evidence="7">
    <location>
        <begin position="144"/>
        <end position="161"/>
    </location>
</feature>